<dbReference type="OrthoDB" id="5977743at2759"/>
<keyword evidence="4 6" id="KW-0472">Membrane</keyword>
<dbReference type="InterPro" id="IPR033308">
    <property type="entry name" value="PGAP5/Cdc1/Ted1"/>
</dbReference>
<evidence type="ECO:0000256" key="5">
    <source>
        <dbReference type="SAM" id="MobiDB-lite"/>
    </source>
</evidence>
<dbReference type="SUPFAM" id="SSF56300">
    <property type="entry name" value="Metallo-dependent phosphatases"/>
    <property type="match status" value="1"/>
</dbReference>
<keyword evidence="3 6" id="KW-1133">Transmembrane helix</keyword>
<dbReference type="Pfam" id="PF00149">
    <property type="entry name" value="Metallophos"/>
    <property type="match status" value="1"/>
</dbReference>
<dbReference type="InterPro" id="IPR029052">
    <property type="entry name" value="Metallo-depent_PP-like"/>
</dbReference>
<evidence type="ECO:0000313" key="8">
    <source>
        <dbReference type="EMBL" id="OSD03988.1"/>
    </source>
</evidence>
<feature type="transmembrane region" description="Helical" evidence="6">
    <location>
        <begin position="495"/>
        <end position="517"/>
    </location>
</feature>
<proteinExistence type="predicted"/>
<protein>
    <submittedName>
        <fullName evidence="8">Metallo-dependent phosphatase</fullName>
    </submittedName>
</protein>
<dbReference type="GO" id="GO:0006506">
    <property type="term" value="P:GPI anchor biosynthetic process"/>
    <property type="evidence" value="ECO:0007669"/>
    <property type="project" value="InterPro"/>
</dbReference>
<dbReference type="Gene3D" id="3.60.21.10">
    <property type="match status" value="1"/>
</dbReference>
<sequence length="518" mass="58685">MARPKSSLVPRLVNFLRLVWLFTIAWYELGTFYHHTSSCPWPDEPLSHSGTTVARPTHVLLVADPQILDHRSYPDRPPWLMRLSQFIVDLNLRKSWRATLRRRPDAVVFLGDMMDNGRLDMPDEEYNRYVRRFRSIVAADDRLPKYYIPGNHDVGLGSSSPTYRFSEHALERYLSNFGPLNQRISISNHTVLLIDAPGLVDEDRERALAGMSFTQWSEAHPDRTIAFVRSFGQNADPSEGERPILFTHVPLFRPEGTPCGPLRERGTLRQGRGLGYQNLLSEQASQFLLQSIKPAIIFSGDDHDYCEYVHSLPVTDTKRPSPPLSIPELTVKSFSMAMGIRRPGYQLLSLTLPSASPEIQTLAQTPCLLPDQLGIFLSVYIPLVVLTLVVLLVSNIRRSCLRHSSPSSRSAQWTSLDPNDPEETDYDLPPPSAWRSKEFPRPGWSRTCTVDLWGHHRQFTISSAGFLVGLASFFWTGGSAQDDDARRRAGVAKGFLLDVRDVAWAPVLLFIAIAWWVW</sequence>
<feature type="domain" description="Calcineurin-like phosphoesterase" evidence="7">
    <location>
        <begin position="97"/>
        <end position="305"/>
    </location>
</feature>
<dbReference type="STRING" id="1353009.A0A1Y2ISA5"/>
<evidence type="ECO:0000313" key="9">
    <source>
        <dbReference type="Proteomes" id="UP000193067"/>
    </source>
</evidence>
<dbReference type="GO" id="GO:0016787">
    <property type="term" value="F:hydrolase activity"/>
    <property type="evidence" value="ECO:0007669"/>
    <property type="project" value="InterPro"/>
</dbReference>
<dbReference type="GO" id="GO:0005783">
    <property type="term" value="C:endoplasmic reticulum"/>
    <property type="evidence" value="ECO:0007669"/>
    <property type="project" value="TreeGrafter"/>
</dbReference>
<evidence type="ECO:0000256" key="4">
    <source>
        <dbReference type="ARBA" id="ARBA00023136"/>
    </source>
</evidence>
<evidence type="ECO:0000256" key="1">
    <source>
        <dbReference type="ARBA" id="ARBA00004141"/>
    </source>
</evidence>
<dbReference type="EMBL" id="KZ084098">
    <property type="protein sequence ID" value="OSD03988.1"/>
    <property type="molecule type" value="Genomic_DNA"/>
</dbReference>
<evidence type="ECO:0000256" key="2">
    <source>
        <dbReference type="ARBA" id="ARBA00022692"/>
    </source>
</evidence>
<dbReference type="AlphaFoldDB" id="A0A1Y2ISA5"/>
<dbReference type="Proteomes" id="UP000193067">
    <property type="component" value="Unassembled WGS sequence"/>
</dbReference>
<keyword evidence="9" id="KW-1185">Reference proteome</keyword>
<evidence type="ECO:0000259" key="7">
    <source>
        <dbReference type="Pfam" id="PF00149"/>
    </source>
</evidence>
<dbReference type="PANTHER" id="PTHR13315:SF4">
    <property type="entry name" value="METALLOPHOSPHOESTERASE, ISOFORM E"/>
    <property type="match status" value="1"/>
</dbReference>
<dbReference type="GO" id="GO:0016020">
    <property type="term" value="C:membrane"/>
    <property type="evidence" value="ECO:0007669"/>
    <property type="project" value="UniProtKB-SubCell"/>
</dbReference>
<dbReference type="InterPro" id="IPR004843">
    <property type="entry name" value="Calcineurin-like_PHP"/>
</dbReference>
<reference evidence="8 9" key="1">
    <citation type="journal article" date="2015" name="Biotechnol. Biofuels">
        <title>Enhanced degradation of softwood versus hardwood by the white-rot fungus Pycnoporus coccineus.</title>
        <authorList>
            <person name="Couturier M."/>
            <person name="Navarro D."/>
            <person name="Chevret D."/>
            <person name="Henrissat B."/>
            <person name="Piumi F."/>
            <person name="Ruiz-Duenas F.J."/>
            <person name="Martinez A.T."/>
            <person name="Grigoriev I.V."/>
            <person name="Riley R."/>
            <person name="Lipzen A."/>
            <person name="Berrin J.G."/>
            <person name="Master E.R."/>
            <person name="Rosso M.N."/>
        </authorList>
    </citation>
    <scope>NUCLEOTIDE SEQUENCE [LARGE SCALE GENOMIC DNA]</scope>
    <source>
        <strain evidence="8 9">BRFM310</strain>
    </source>
</reference>
<keyword evidence="2 6" id="KW-0812">Transmembrane</keyword>
<feature type="region of interest" description="Disordered" evidence="5">
    <location>
        <begin position="403"/>
        <end position="431"/>
    </location>
</feature>
<comment type="subcellular location">
    <subcellularLocation>
        <location evidence="1">Membrane</location>
        <topology evidence="1">Multi-pass membrane protein</topology>
    </subcellularLocation>
</comment>
<name>A0A1Y2ISA5_TRAC3</name>
<organism evidence="8 9">
    <name type="scientific">Trametes coccinea (strain BRFM310)</name>
    <name type="common">Pycnoporus coccineus</name>
    <dbReference type="NCBI Taxonomy" id="1353009"/>
    <lineage>
        <taxon>Eukaryota</taxon>
        <taxon>Fungi</taxon>
        <taxon>Dikarya</taxon>
        <taxon>Basidiomycota</taxon>
        <taxon>Agaricomycotina</taxon>
        <taxon>Agaricomycetes</taxon>
        <taxon>Polyporales</taxon>
        <taxon>Polyporaceae</taxon>
        <taxon>Trametes</taxon>
    </lineage>
</organism>
<gene>
    <name evidence="8" type="ORF">PYCCODRAFT_1408388</name>
</gene>
<evidence type="ECO:0000256" key="6">
    <source>
        <dbReference type="SAM" id="Phobius"/>
    </source>
</evidence>
<feature type="transmembrane region" description="Helical" evidence="6">
    <location>
        <begin position="373"/>
        <end position="393"/>
    </location>
</feature>
<dbReference type="PANTHER" id="PTHR13315">
    <property type="entry name" value="METALLO PHOSPHOESTERASE RELATED"/>
    <property type="match status" value="1"/>
</dbReference>
<accession>A0A1Y2ISA5</accession>
<evidence type="ECO:0000256" key="3">
    <source>
        <dbReference type="ARBA" id="ARBA00022989"/>
    </source>
</evidence>